<dbReference type="PANTHER" id="PTHR45753">
    <property type="entry name" value="ORNITHINE CARBAMOYLTRANSFERASE, MITOCHONDRIAL"/>
    <property type="match status" value="1"/>
</dbReference>
<sequence length="300" mass="31550">MMRHLLDIDDLAPAELATVLDLAECPAPRPVLAGRGAALIFEKPSNRTRNASEMAVVALGGHPIAIRGEEIGLGVRETPEDVVRVLGRYHAVVGARVDDHRVLEAMAATDAVPVVNLLSDLAHPSQAIADLLTLRQRWGTLAGHSLAWVGDGNNVARSLVLAAAMAGIEVRLASPPGYRLDPVVVDAARALGGTVVEADRPADAVAGADAVATDVWVSMGQEDQSSARIDAFAGYRVDAAMMREAAAGAVFLHCLPAHRGLEVDGEVIDGPASLVWEQAGNRMHALRGLFSWLLGERACA</sequence>
<dbReference type="InterPro" id="IPR036901">
    <property type="entry name" value="Asp/Orn_carbamoylTrfase_sf"/>
</dbReference>
<name>A0ABW9QW02_9ACTN</name>
<evidence type="ECO:0000259" key="4">
    <source>
        <dbReference type="Pfam" id="PF00185"/>
    </source>
</evidence>
<dbReference type="NCBIfam" id="TIGR00658">
    <property type="entry name" value="orni_carb_tr"/>
    <property type="match status" value="1"/>
</dbReference>
<dbReference type="InterPro" id="IPR006130">
    <property type="entry name" value="Asp/Orn_carbamoylTrfase"/>
</dbReference>
<dbReference type="PRINTS" id="PR00100">
    <property type="entry name" value="AOTCASE"/>
</dbReference>
<keyword evidence="7" id="KW-1185">Reference proteome</keyword>
<dbReference type="EC" id="2.1.3.3" evidence="2"/>
<dbReference type="SUPFAM" id="SSF53671">
    <property type="entry name" value="Aspartate/ornithine carbamoyltransferase"/>
    <property type="match status" value="1"/>
</dbReference>
<dbReference type="InterPro" id="IPR002292">
    <property type="entry name" value="Orn/put_carbamltrans"/>
</dbReference>
<dbReference type="Gene3D" id="3.40.50.1370">
    <property type="entry name" value="Aspartate/ornithine carbamoyltransferase"/>
    <property type="match status" value="2"/>
</dbReference>
<evidence type="ECO:0000313" key="6">
    <source>
        <dbReference type="EMBL" id="MST34030.1"/>
    </source>
</evidence>
<dbReference type="Pfam" id="PF00185">
    <property type="entry name" value="OTCace"/>
    <property type="match status" value="1"/>
</dbReference>
<evidence type="ECO:0000256" key="1">
    <source>
        <dbReference type="ARBA" id="ARBA00022679"/>
    </source>
</evidence>
<dbReference type="Pfam" id="PF02729">
    <property type="entry name" value="OTCace_N"/>
    <property type="match status" value="1"/>
</dbReference>
<dbReference type="InterPro" id="IPR006132">
    <property type="entry name" value="Asp/Orn_carbamoyltranf_P-bd"/>
</dbReference>
<feature type="domain" description="Aspartate/ornithine carbamoyltransferase carbamoyl-P binding" evidence="5">
    <location>
        <begin position="3"/>
        <end position="136"/>
    </location>
</feature>
<evidence type="ECO:0000313" key="7">
    <source>
        <dbReference type="Proteomes" id="UP000437736"/>
    </source>
</evidence>
<keyword evidence="1 3" id="KW-0808">Transferase</keyword>
<comment type="similarity">
    <text evidence="3">Belongs to the aspartate/ornithine carbamoyltransferase superfamily.</text>
</comment>
<accession>A0ABW9QW02</accession>
<feature type="domain" description="Aspartate/ornithine carbamoyltransferase Asp/Orn-binding" evidence="4">
    <location>
        <begin position="143"/>
        <end position="292"/>
    </location>
</feature>
<dbReference type="Proteomes" id="UP000437736">
    <property type="component" value="Unassembled WGS sequence"/>
</dbReference>
<proteinExistence type="inferred from homology"/>
<evidence type="ECO:0000256" key="2">
    <source>
        <dbReference type="NCBIfam" id="TIGR00658"/>
    </source>
</evidence>
<dbReference type="InterPro" id="IPR006131">
    <property type="entry name" value="Asp_carbamoyltransf_Asp/Orn-bd"/>
</dbReference>
<evidence type="ECO:0000259" key="5">
    <source>
        <dbReference type="Pfam" id="PF02729"/>
    </source>
</evidence>
<evidence type="ECO:0000256" key="3">
    <source>
        <dbReference type="RuleBase" id="RU003634"/>
    </source>
</evidence>
<protein>
    <recommendedName>
        <fullName evidence="2">Ornithine carbamoyltransferase</fullName>
        <ecNumber evidence="2">2.1.3.3</ecNumber>
    </recommendedName>
</protein>
<comment type="caution">
    <text evidence="6">The sequence shown here is derived from an EMBL/GenBank/DDBJ whole genome shotgun (WGS) entry which is preliminary data.</text>
</comment>
<dbReference type="PANTHER" id="PTHR45753:SF3">
    <property type="entry name" value="ORNITHINE TRANSCARBAMYLASE, MITOCHONDRIAL"/>
    <property type="match status" value="1"/>
</dbReference>
<gene>
    <name evidence="6" type="primary">argF</name>
    <name evidence="6" type="ORF">GHK86_15035</name>
</gene>
<dbReference type="GO" id="GO:0004585">
    <property type="term" value="F:ornithine carbamoyltransferase activity"/>
    <property type="evidence" value="ECO:0007669"/>
    <property type="project" value="UniProtKB-EC"/>
</dbReference>
<dbReference type="PRINTS" id="PR00102">
    <property type="entry name" value="OTCASE"/>
</dbReference>
<reference evidence="6 7" key="1">
    <citation type="submission" date="2019-11" db="EMBL/GenBank/DDBJ databases">
        <title>Acidiferrimicrobium australis gen. nov., sp. nov., an acidophilic and obligately heterotrophic, member of the Actinobacteria that catalyses dissimilatory oxido- reduction of iron isolated from metal-rich acidic water in Chile.</title>
        <authorList>
            <person name="Gonzalez D."/>
            <person name="Huber K."/>
            <person name="Hedrich S."/>
            <person name="Rojas-Villalobos C."/>
            <person name="Quatrini R."/>
            <person name="Dinamarca M.A."/>
            <person name="Schwarz A."/>
            <person name="Canales C."/>
            <person name="Nancucheo I."/>
        </authorList>
    </citation>
    <scope>NUCLEOTIDE SEQUENCE [LARGE SCALE GENOMIC DNA]</scope>
    <source>
        <strain evidence="6 7">USS-CCA1</strain>
    </source>
</reference>
<dbReference type="NCBIfam" id="NF001986">
    <property type="entry name" value="PRK00779.1"/>
    <property type="match status" value="1"/>
</dbReference>
<organism evidence="6 7">
    <name type="scientific">Acidiferrimicrobium australe</name>
    <dbReference type="NCBI Taxonomy" id="2664430"/>
    <lineage>
        <taxon>Bacteria</taxon>
        <taxon>Bacillati</taxon>
        <taxon>Actinomycetota</taxon>
        <taxon>Acidimicrobiia</taxon>
        <taxon>Acidimicrobiales</taxon>
        <taxon>Acidimicrobiaceae</taxon>
        <taxon>Acidiferrimicrobium</taxon>
    </lineage>
</organism>
<dbReference type="EMBL" id="WJHE01000819">
    <property type="protein sequence ID" value="MST34030.1"/>
    <property type="molecule type" value="Genomic_DNA"/>
</dbReference>